<dbReference type="Proteomes" id="UP000836402">
    <property type="component" value="Unassembled WGS sequence"/>
</dbReference>
<feature type="compositionally biased region" description="Basic and acidic residues" evidence="1">
    <location>
        <begin position="27"/>
        <end position="37"/>
    </location>
</feature>
<dbReference type="EMBL" id="CAJHJG010004613">
    <property type="protein sequence ID" value="CAD6942498.1"/>
    <property type="molecule type" value="Genomic_DNA"/>
</dbReference>
<reference evidence="2" key="1">
    <citation type="submission" date="2020-10" db="EMBL/GenBank/DDBJ databases">
        <authorList>
            <person name="Sedaghatjoo S."/>
        </authorList>
    </citation>
    <scope>NUCLEOTIDE SEQUENCE</scope>
    <source>
        <strain evidence="2">AZH3</strain>
    </source>
</reference>
<feature type="region of interest" description="Disordered" evidence="1">
    <location>
        <begin position="1"/>
        <end position="159"/>
    </location>
</feature>
<keyword evidence="3" id="KW-1185">Reference proteome</keyword>
<organism evidence="2 3">
    <name type="scientific">Tilletia caries</name>
    <name type="common">wheat bunt fungus</name>
    <dbReference type="NCBI Taxonomy" id="13290"/>
    <lineage>
        <taxon>Eukaryota</taxon>
        <taxon>Fungi</taxon>
        <taxon>Dikarya</taxon>
        <taxon>Basidiomycota</taxon>
        <taxon>Ustilaginomycotina</taxon>
        <taxon>Exobasidiomycetes</taxon>
        <taxon>Tilletiales</taxon>
        <taxon>Tilletiaceae</taxon>
        <taxon>Tilletia</taxon>
    </lineage>
</organism>
<evidence type="ECO:0000313" key="2">
    <source>
        <dbReference type="EMBL" id="CAD6942498.1"/>
    </source>
</evidence>
<protein>
    <submittedName>
        <fullName evidence="2">Uncharacterized protein</fullName>
    </submittedName>
</protein>
<feature type="compositionally biased region" description="Polar residues" evidence="1">
    <location>
        <begin position="130"/>
        <end position="139"/>
    </location>
</feature>
<feature type="compositionally biased region" description="Polar residues" evidence="1">
    <location>
        <begin position="38"/>
        <end position="50"/>
    </location>
</feature>
<sequence>MDIRPVLNKARAKERADPDMSTWSESDTDHDHSDEAHQLSSSPKTRSTAAKSPRRSPPRDMDKAESSTPMQSTPPRPVRKEKQKSPITKSLQTPAGPTLAQKRLVRRALGSPEIDAPWSKERTSRRSDKSSTNGDSRTLVSAKRERFATPGSDDNAEQYATGGKAKDFITPARVPKSGSGMVASATQSTIFPESPFSCAGSSEPPPLLDLRGLEGIRQRTRYGKIYVLPNADESTRSQAQRRAQKIRLVKKTVFIALRGEGRGVGIQADIETVSSKTTSAWALPTITVSLGALQPSGQASDVPGRLENWQSWKLNLERKEGEDEEDGPPDWVLRVYAHICRWAQRRRQDLLRRVHA</sequence>
<feature type="compositionally biased region" description="Polar residues" evidence="1">
    <location>
        <begin position="85"/>
        <end position="95"/>
    </location>
</feature>
<accession>A0ABN7J225</accession>
<gene>
    <name evidence="2" type="ORF">JKIAZH3_G3776</name>
</gene>
<feature type="compositionally biased region" description="Basic and acidic residues" evidence="1">
    <location>
        <begin position="118"/>
        <end position="129"/>
    </location>
</feature>
<name>A0ABN7J225_9BASI</name>
<proteinExistence type="predicted"/>
<evidence type="ECO:0000256" key="1">
    <source>
        <dbReference type="SAM" id="MobiDB-lite"/>
    </source>
</evidence>
<evidence type="ECO:0000313" key="3">
    <source>
        <dbReference type="Proteomes" id="UP000836402"/>
    </source>
</evidence>
<comment type="caution">
    <text evidence="2">The sequence shown here is derived from an EMBL/GenBank/DDBJ whole genome shotgun (WGS) entry which is preliminary data.</text>
</comment>